<evidence type="ECO:0000313" key="4">
    <source>
        <dbReference type="Proteomes" id="UP000015103"/>
    </source>
</evidence>
<evidence type="ECO:0000313" key="3">
    <source>
        <dbReference type="EnsemblMetazoa" id="RPRC011587-PA"/>
    </source>
</evidence>
<dbReference type="Gene3D" id="1.10.1300.10">
    <property type="entry name" value="3'5'-cyclic nucleotide phosphodiesterase, catalytic domain"/>
    <property type="match status" value="1"/>
</dbReference>
<reference evidence="3" key="1">
    <citation type="submission" date="2015-05" db="UniProtKB">
        <authorList>
            <consortium name="EnsemblMetazoa"/>
        </authorList>
    </citation>
    <scope>IDENTIFICATION</scope>
</reference>
<dbReference type="EMBL" id="ACPB03003575">
    <property type="status" value="NOT_ANNOTATED_CDS"/>
    <property type="molecule type" value="Genomic_DNA"/>
</dbReference>
<dbReference type="Gene3D" id="3.30.450.40">
    <property type="match status" value="1"/>
</dbReference>
<dbReference type="EnsemblMetazoa" id="RPRC011587-RA">
    <property type="protein sequence ID" value="RPRC011587-PA"/>
    <property type="gene ID" value="RPRC011587"/>
</dbReference>
<organism evidence="3 4">
    <name type="scientific">Rhodnius prolixus</name>
    <name type="common">Triatomid bug</name>
    <dbReference type="NCBI Taxonomy" id="13249"/>
    <lineage>
        <taxon>Eukaryota</taxon>
        <taxon>Metazoa</taxon>
        <taxon>Ecdysozoa</taxon>
        <taxon>Arthropoda</taxon>
        <taxon>Hexapoda</taxon>
        <taxon>Insecta</taxon>
        <taxon>Pterygota</taxon>
        <taxon>Neoptera</taxon>
        <taxon>Paraneoptera</taxon>
        <taxon>Hemiptera</taxon>
        <taxon>Heteroptera</taxon>
        <taxon>Panheteroptera</taxon>
        <taxon>Cimicomorpha</taxon>
        <taxon>Reduviidae</taxon>
        <taxon>Triatominae</taxon>
        <taxon>Rhodnius</taxon>
    </lineage>
</organism>
<protein>
    <submittedName>
        <fullName evidence="3">PDEase domain-containing protein</fullName>
    </submittedName>
</protein>
<dbReference type="InParanoid" id="T1I5L8"/>
<name>T1I5L8_RHOPR</name>
<dbReference type="STRING" id="13249.T1I5L8"/>
<evidence type="ECO:0000256" key="2">
    <source>
        <dbReference type="ARBA" id="ARBA00022801"/>
    </source>
</evidence>
<dbReference type="PANTHER" id="PTHR11347">
    <property type="entry name" value="CYCLIC NUCLEOTIDE PHOSPHODIESTERASE"/>
    <property type="match status" value="1"/>
</dbReference>
<dbReference type="GO" id="GO:0046872">
    <property type="term" value="F:metal ion binding"/>
    <property type="evidence" value="ECO:0007669"/>
    <property type="project" value="UniProtKB-KW"/>
</dbReference>
<proteinExistence type="predicted"/>
<dbReference type="InterPro" id="IPR029016">
    <property type="entry name" value="GAF-like_dom_sf"/>
</dbReference>
<sequence length="291" mass="33461">MLQNINELSLPKNCTITDIVAKQGQIINCKHVSRDPYAHPDICKLKEGVWVLRNSLTFPIIMCNQIKGVIKLFNKITAEYFTELDEQNADGFGLVCGVVMQSARYYRRLEEKYMFRQILDCMLSRQSKIPECNLLHYKVPDSLPLVENLLTFKFNPYDMIGHDLVSYIMLIFYKLNILPKFKIEEDIFGRFVCGIFKAIPKLPFHNELHSFNAFHFIVLLTSYTNIQNYCKLTLTEILMLLIAALAQDMDWRGATTPFQFIRGTSLAALYTSPGMVEKTGYISINTALNNA</sequence>
<evidence type="ECO:0000256" key="1">
    <source>
        <dbReference type="ARBA" id="ARBA00022723"/>
    </source>
</evidence>
<dbReference type="PROSITE" id="PS51845">
    <property type="entry name" value="PDEASE_I_2"/>
    <property type="match status" value="1"/>
</dbReference>
<dbReference type="OMA" id="TCAENEV"/>
<dbReference type="AlphaFoldDB" id="T1I5L8"/>
<keyword evidence="2" id="KW-0378">Hydrolase</keyword>
<dbReference type="GO" id="GO:0004114">
    <property type="term" value="F:3',5'-cyclic-nucleotide phosphodiesterase activity"/>
    <property type="evidence" value="ECO:0007669"/>
    <property type="project" value="InterPro"/>
</dbReference>
<dbReference type="SUPFAM" id="SSF55781">
    <property type="entry name" value="GAF domain-like"/>
    <property type="match status" value="1"/>
</dbReference>
<dbReference type="Pfam" id="PF00233">
    <property type="entry name" value="PDEase_I"/>
    <property type="match status" value="1"/>
</dbReference>
<dbReference type="InterPro" id="IPR036971">
    <property type="entry name" value="PDEase_catalytic_dom_sf"/>
</dbReference>
<dbReference type="InterPro" id="IPR002073">
    <property type="entry name" value="PDEase_catalytic_dom"/>
</dbReference>
<dbReference type="VEuPathDB" id="VectorBase:RPRC011587"/>
<dbReference type="eggNOG" id="KOG3689">
    <property type="taxonomic scope" value="Eukaryota"/>
</dbReference>
<dbReference type="GO" id="GO:0007165">
    <property type="term" value="P:signal transduction"/>
    <property type="evidence" value="ECO:0007669"/>
    <property type="project" value="InterPro"/>
</dbReference>
<keyword evidence="1" id="KW-0479">Metal-binding</keyword>
<dbReference type="Proteomes" id="UP000015103">
    <property type="component" value="Unassembled WGS sequence"/>
</dbReference>
<keyword evidence="4" id="KW-1185">Reference proteome</keyword>
<dbReference type="SUPFAM" id="SSF109604">
    <property type="entry name" value="HD-domain/PDEase-like"/>
    <property type="match status" value="1"/>
</dbReference>
<dbReference type="HOGENOM" id="CLU_957493_0_0_1"/>
<accession>T1I5L8</accession>